<evidence type="ECO:0000256" key="1">
    <source>
        <dbReference type="SAM" id="Phobius"/>
    </source>
</evidence>
<reference evidence="2" key="1">
    <citation type="submission" date="2021-01" db="EMBL/GenBank/DDBJ databases">
        <title>Whole genome shotgun sequence of Virgisporangium ochraceum NBRC 16418.</title>
        <authorList>
            <person name="Komaki H."/>
            <person name="Tamura T."/>
        </authorList>
    </citation>
    <scope>NUCLEOTIDE SEQUENCE</scope>
    <source>
        <strain evidence="2">NBRC 16418</strain>
    </source>
</reference>
<comment type="caution">
    <text evidence="2">The sequence shown here is derived from an EMBL/GenBank/DDBJ whole genome shotgun (WGS) entry which is preliminary data.</text>
</comment>
<evidence type="ECO:0000313" key="3">
    <source>
        <dbReference type="Proteomes" id="UP000635606"/>
    </source>
</evidence>
<keyword evidence="1" id="KW-1133">Transmembrane helix</keyword>
<keyword evidence="1" id="KW-0472">Membrane</keyword>
<dbReference type="Proteomes" id="UP000635606">
    <property type="component" value="Unassembled WGS sequence"/>
</dbReference>
<dbReference type="AlphaFoldDB" id="A0A8J3ZNY2"/>
<dbReference type="RefSeq" id="WP_203927449.1">
    <property type="nucleotide sequence ID" value="NZ_BOPH01000026.1"/>
</dbReference>
<sequence>MTVEITVPRATVTVSPGVETRVRIQVSNNGDERTPVRIGVVRGRAAAWAQAEPAVVAAAPGESTSVDLVFRPPATVTPQATLQPFTVQAEDLRDGAVAARATGLLAVSAPDTLSARLDVRRTRRRTVTVAVTVENSGTSSVTLGVRPGLEMVGETPSRRKAPRRATARPSLLSIAVGGSGETLVTGRPKRAMFGARRPYVLTVHCVDVADETAAAVDDGDPPAPLATVTHAGIARARMSRPTATIVGLLLVGSLAAGGVWVARMGVLPERFTTAGGLIGNAPKDPVTAPYALVDVFALSSLGPAEATRDRLNAAGMNVRVVDSRKSGLIADGAEGFHVLIRDGFASPEAVKAYCDQYKVLAPNCQVVTS</sequence>
<feature type="transmembrane region" description="Helical" evidence="1">
    <location>
        <begin position="243"/>
        <end position="262"/>
    </location>
</feature>
<evidence type="ECO:0000313" key="2">
    <source>
        <dbReference type="EMBL" id="GIJ67487.1"/>
    </source>
</evidence>
<keyword evidence="1" id="KW-0812">Transmembrane</keyword>
<accession>A0A8J3ZNY2</accession>
<protein>
    <submittedName>
        <fullName evidence="2">Uncharacterized protein</fullName>
    </submittedName>
</protein>
<name>A0A8J3ZNY2_9ACTN</name>
<gene>
    <name evidence="2" type="ORF">Voc01_024040</name>
</gene>
<organism evidence="2 3">
    <name type="scientific">Virgisporangium ochraceum</name>
    <dbReference type="NCBI Taxonomy" id="65505"/>
    <lineage>
        <taxon>Bacteria</taxon>
        <taxon>Bacillati</taxon>
        <taxon>Actinomycetota</taxon>
        <taxon>Actinomycetes</taxon>
        <taxon>Micromonosporales</taxon>
        <taxon>Micromonosporaceae</taxon>
        <taxon>Virgisporangium</taxon>
    </lineage>
</organism>
<proteinExistence type="predicted"/>
<dbReference type="EMBL" id="BOPH01000026">
    <property type="protein sequence ID" value="GIJ67487.1"/>
    <property type="molecule type" value="Genomic_DNA"/>
</dbReference>
<keyword evidence="3" id="KW-1185">Reference proteome</keyword>